<sequence>MLITPLQLENEPLQIAESFAPGSIDFTTGITQLGPLPVNGHADLIVEHRGGSDLISDIRVRADYTGTFEIQCARCVEPVQIPLKGDFDLIFRPQDADADAAERAITVDETEIGYYEKSGLLLEDVVREQVLLSLPGRALCQTDCKGLCPRCGQNLNQALCSCEDTPADPRWNALAGLAGKLELKH</sequence>
<reference evidence="1 2" key="1">
    <citation type="submission" date="2020-07" db="EMBL/GenBank/DDBJ databases">
        <title>Genomic Encyclopedia of Type Strains, Phase IV (KMG-V): Genome sequencing to study the core and pangenomes of soil and plant-associated prokaryotes.</title>
        <authorList>
            <person name="Whitman W."/>
        </authorList>
    </citation>
    <scope>NUCLEOTIDE SEQUENCE [LARGE SCALE GENOMIC DNA]</scope>
    <source>
        <strain evidence="1 2">X4EP2</strain>
    </source>
</reference>
<dbReference type="PANTHER" id="PTHR34374:SF1">
    <property type="entry name" value="LARGE RIBOSOMAL RNA SUBUNIT ACCUMULATION PROTEIN YCED HOMOLOG 1, CHLOROPLASTIC"/>
    <property type="match status" value="1"/>
</dbReference>
<evidence type="ECO:0008006" key="3">
    <source>
        <dbReference type="Google" id="ProtNLM"/>
    </source>
</evidence>
<evidence type="ECO:0000313" key="2">
    <source>
        <dbReference type="Proteomes" id="UP000589520"/>
    </source>
</evidence>
<dbReference type="RefSeq" id="WP_179487799.1">
    <property type="nucleotide sequence ID" value="NZ_JACCCW010000001.1"/>
</dbReference>
<name>A0A7Y9TFJ4_9BACT</name>
<dbReference type="Pfam" id="PF02620">
    <property type="entry name" value="YceD"/>
    <property type="match status" value="1"/>
</dbReference>
<dbReference type="InterPro" id="IPR003772">
    <property type="entry name" value="YceD"/>
</dbReference>
<evidence type="ECO:0000313" key="1">
    <source>
        <dbReference type="EMBL" id="NYF78414.1"/>
    </source>
</evidence>
<proteinExistence type="predicted"/>
<accession>A0A7Y9TFJ4</accession>
<protein>
    <recommendedName>
        <fullName evidence="3">DUF177 domain-containing protein</fullName>
    </recommendedName>
</protein>
<dbReference type="PANTHER" id="PTHR34374">
    <property type="entry name" value="LARGE RIBOSOMAL RNA SUBUNIT ACCUMULATION PROTEIN YCED HOMOLOG 1, CHLOROPLASTIC"/>
    <property type="match status" value="1"/>
</dbReference>
<keyword evidence="2" id="KW-1185">Reference proteome</keyword>
<comment type="caution">
    <text evidence="1">The sequence shown here is derived from an EMBL/GenBank/DDBJ whole genome shotgun (WGS) entry which is preliminary data.</text>
</comment>
<gene>
    <name evidence="1" type="ORF">HDF17_000701</name>
</gene>
<dbReference type="Proteomes" id="UP000589520">
    <property type="component" value="Unassembled WGS sequence"/>
</dbReference>
<dbReference type="EMBL" id="JACCCW010000001">
    <property type="protein sequence ID" value="NYF78414.1"/>
    <property type="molecule type" value="Genomic_DNA"/>
</dbReference>
<dbReference type="AlphaFoldDB" id="A0A7Y9TFJ4"/>
<organism evidence="1 2">
    <name type="scientific">Granulicella arctica</name>
    <dbReference type="NCBI Taxonomy" id="940613"/>
    <lineage>
        <taxon>Bacteria</taxon>
        <taxon>Pseudomonadati</taxon>
        <taxon>Acidobacteriota</taxon>
        <taxon>Terriglobia</taxon>
        <taxon>Terriglobales</taxon>
        <taxon>Acidobacteriaceae</taxon>
        <taxon>Granulicella</taxon>
    </lineage>
</organism>